<evidence type="ECO:0000313" key="3">
    <source>
        <dbReference type="Proteomes" id="UP000516361"/>
    </source>
</evidence>
<evidence type="ECO:0000313" key="2">
    <source>
        <dbReference type="EMBL" id="BBE30228.1"/>
    </source>
</evidence>
<feature type="transmembrane region" description="Helical" evidence="1">
    <location>
        <begin position="74"/>
        <end position="93"/>
    </location>
</feature>
<feature type="transmembrane region" description="Helical" evidence="1">
    <location>
        <begin position="331"/>
        <end position="358"/>
    </location>
</feature>
<name>A0A7G1G214_9BACT</name>
<reference evidence="2 3" key="1">
    <citation type="submission" date="2018-06" db="EMBL/GenBank/DDBJ databases">
        <title>Genome sequencing of Oceanotoga sp. sy52.</title>
        <authorList>
            <person name="Mori K."/>
        </authorList>
    </citation>
    <scope>NUCLEOTIDE SEQUENCE [LARGE SCALE GENOMIC DNA]</scope>
    <source>
        <strain evidence="3">sy52</strain>
    </source>
</reference>
<dbReference type="KEGG" id="ocy:OSSY52_03690"/>
<protein>
    <submittedName>
        <fullName evidence="2">Uncharacterized protein</fullName>
    </submittedName>
</protein>
<keyword evidence="1" id="KW-0472">Membrane</keyword>
<dbReference type="AlphaFoldDB" id="A0A7G1G214"/>
<dbReference type="InParanoid" id="A0A7G1G214"/>
<feature type="transmembrane region" description="Helical" evidence="1">
    <location>
        <begin position="177"/>
        <end position="203"/>
    </location>
</feature>
<feature type="transmembrane region" description="Helical" evidence="1">
    <location>
        <begin position="215"/>
        <end position="233"/>
    </location>
</feature>
<keyword evidence="3" id="KW-1185">Reference proteome</keyword>
<dbReference type="EMBL" id="AP018712">
    <property type="protein sequence ID" value="BBE30228.1"/>
    <property type="molecule type" value="Genomic_DNA"/>
</dbReference>
<proteinExistence type="predicted"/>
<feature type="transmembrane region" description="Helical" evidence="1">
    <location>
        <begin position="294"/>
        <end position="319"/>
    </location>
</feature>
<keyword evidence="1" id="KW-1133">Transmembrane helix</keyword>
<sequence>MYLVYGMNFISYYIGKIGIADLVLILLCFFSLYKISYIKIQKKDIYVFFFLFINFMVFIINVDEKYLAIDKFFFAYMKLIIYFMSYLIIPNYLSKDIKQFNKIIINSLNFICIYGLYQFIAHYLNIGLPYGLDTSMISYGIFRIRSIFREPSLFLFPVMMYLYLIVSGEKLSKKNHIIIISAFILSFSLTIYGLLFMGIFTVIAMKKLKLKYKSLVYVSIVIFSIVLYFSVPLVQNHIRNLIVLHPSSSTTRLVGGIIFALKTPYYGVGIGNLENYYNIKMNNVIIKLFTTGGAVNNIIAVIKIVSGYLGLFVFIWYLIKKYSKVCKDYLIILFVSFFTWGNFNSAGSFFFLIMLEILRINRKEKIKYEKCIGKCNNC</sequence>
<evidence type="ECO:0000256" key="1">
    <source>
        <dbReference type="SAM" id="Phobius"/>
    </source>
</evidence>
<dbReference type="Proteomes" id="UP000516361">
    <property type="component" value="Chromosome"/>
</dbReference>
<feature type="transmembrane region" description="Helical" evidence="1">
    <location>
        <begin position="154"/>
        <end position="171"/>
    </location>
</feature>
<feature type="transmembrane region" description="Helical" evidence="1">
    <location>
        <begin position="12"/>
        <end position="33"/>
    </location>
</feature>
<organism evidence="2 3">
    <name type="scientific">Tepiditoga spiralis</name>
    <dbReference type="NCBI Taxonomy" id="2108365"/>
    <lineage>
        <taxon>Bacteria</taxon>
        <taxon>Thermotogati</taxon>
        <taxon>Thermotogota</taxon>
        <taxon>Thermotogae</taxon>
        <taxon>Petrotogales</taxon>
        <taxon>Petrotogaceae</taxon>
        <taxon>Tepiditoga</taxon>
    </lineage>
</organism>
<accession>A0A7G1G214</accession>
<gene>
    <name evidence="2" type="ORF">OSSY52_03690</name>
</gene>
<keyword evidence="1" id="KW-0812">Transmembrane</keyword>
<feature type="transmembrane region" description="Helical" evidence="1">
    <location>
        <begin position="45"/>
        <end position="62"/>
    </location>
</feature>